<dbReference type="Proteomes" id="UP001066276">
    <property type="component" value="Chromosome 6"/>
</dbReference>
<feature type="region of interest" description="Disordered" evidence="1">
    <location>
        <begin position="1"/>
        <end position="39"/>
    </location>
</feature>
<name>A0AAV7QJN4_PLEWA</name>
<feature type="region of interest" description="Disordered" evidence="1">
    <location>
        <begin position="53"/>
        <end position="81"/>
    </location>
</feature>
<evidence type="ECO:0000256" key="1">
    <source>
        <dbReference type="SAM" id="MobiDB-lite"/>
    </source>
</evidence>
<dbReference type="AlphaFoldDB" id="A0AAV7QJN4"/>
<accession>A0AAV7QJN4</accession>
<protein>
    <submittedName>
        <fullName evidence="2">Uncharacterized protein</fullName>
    </submittedName>
</protein>
<gene>
    <name evidence="2" type="ORF">NDU88_005705</name>
</gene>
<keyword evidence="3" id="KW-1185">Reference proteome</keyword>
<sequence>MKAPRSSTRNSTGIVNKTGEQAERPRHRSPRQLGKAPTATIIGALKLGQARASIGGEEKNVRPRKAVSPGHAPHPADYRGSLCKDCGQGKRSRESRGMESHWCFTRSTTYWKHGTGNVTWHSVGKEERYPKRNMGEHRWARETGKG</sequence>
<comment type="caution">
    <text evidence="2">The sequence shown here is derived from an EMBL/GenBank/DDBJ whole genome shotgun (WGS) entry which is preliminary data.</text>
</comment>
<evidence type="ECO:0000313" key="3">
    <source>
        <dbReference type="Proteomes" id="UP001066276"/>
    </source>
</evidence>
<reference evidence="2" key="1">
    <citation type="journal article" date="2022" name="bioRxiv">
        <title>Sequencing and chromosome-scale assembly of the giantPleurodeles waltlgenome.</title>
        <authorList>
            <person name="Brown T."/>
            <person name="Elewa A."/>
            <person name="Iarovenko S."/>
            <person name="Subramanian E."/>
            <person name="Araus A.J."/>
            <person name="Petzold A."/>
            <person name="Susuki M."/>
            <person name="Suzuki K.-i.T."/>
            <person name="Hayashi T."/>
            <person name="Toyoda A."/>
            <person name="Oliveira C."/>
            <person name="Osipova E."/>
            <person name="Leigh N.D."/>
            <person name="Simon A."/>
            <person name="Yun M.H."/>
        </authorList>
    </citation>
    <scope>NUCLEOTIDE SEQUENCE</scope>
    <source>
        <strain evidence="2">20211129_DDA</strain>
        <tissue evidence="2">Liver</tissue>
    </source>
</reference>
<dbReference type="EMBL" id="JANPWB010000010">
    <property type="protein sequence ID" value="KAJ1139330.1"/>
    <property type="molecule type" value="Genomic_DNA"/>
</dbReference>
<feature type="compositionally biased region" description="Polar residues" evidence="1">
    <location>
        <begin position="1"/>
        <end position="19"/>
    </location>
</feature>
<evidence type="ECO:0000313" key="2">
    <source>
        <dbReference type="EMBL" id="KAJ1139330.1"/>
    </source>
</evidence>
<organism evidence="2 3">
    <name type="scientific">Pleurodeles waltl</name>
    <name type="common">Iberian ribbed newt</name>
    <dbReference type="NCBI Taxonomy" id="8319"/>
    <lineage>
        <taxon>Eukaryota</taxon>
        <taxon>Metazoa</taxon>
        <taxon>Chordata</taxon>
        <taxon>Craniata</taxon>
        <taxon>Vertebrata</taxon>
        <taxon>Euteleostomi</taxon>
        <taxon>Amphibia</taxon>
        <taxon>Batrachia</taxon>
        <taxon>Caudata</taxon>
        <taxon>Salamandroidea</taxon>
        <taxon>Salamandridae</taxon>
        <taxon>Pleurodelinae</taxon>
        <taxon>Pleurodeles</taxon>
    </lineage>
</organism>
<proteinExistence type="predicted"/>